<feature type="compositionally biased region" description="Low complexity" evidence="1">
    <location>
        <begin position="23"/>
        <end position="39"/>
    </location>
</feature>
<feature type="region of interest" description="Disordered" evidence="1">
    <location>
        <begin position="1"/>
        <end position="42"/>
    </location>
</feature>
<reference evidence="2" key="1">
    <citation type="submission" date="2022-06" db="EMBL/GenBank/DDBJ databases">
        <authorList>
            <person name="Berger JAMES D."/>
            <person name="Berger JAMES D."/>
        </authorList>
    </citation>
    <scope>NUCLEOTIDE SEQUENCE [LARGE SCALE GENOMIC DNA]</scope>
</reference>
<feature type="compositionally biased region" description="Polar residues" evidence="1">
    <location>
        <begin position="1"/>
        <end position="22"/>
    </location>
</feature>
<sequence>MGAEQSVSQQKSHNFTRYSQLNSFQSTKGSGRSSSLPSSPQYDWHRSSLPGLASTSYLNNTNNSRNYGSLQTPSKQKQQQRGSVSSLPKDTLASSSTELGLDICQRSSSNKSLTYSSFDKLSSTTNRRPAEAGILIVNRGRQTSSHYDLSGSKDGCSNDTNNHSELGRVMLKKLQRIPTFEPLLSTMKVQHHSSMVATIANQPYASTSQSIPSLSSSTSTSFKKKQFIPNIPEFDFEELVKMSSIYEQYLHKYTTELSQKQSDLIIIQNKIDRDITQLVDTLQAREKGISISQHSISSIFQSPFNSPKKVNTTISSINDSLKLSGSQQIESIVLLTSQISCLLTQCDELSKQLMNSINNLNELLPE</sequence>
<feature type="region of interest" description="Disordered" evidence="1">
    <location>
        <begin position="55"/>
        <end position="93"/>
    </location>
</feature>
<dbReference type="Proteomes" id="UP000050792">
    <property type="component" value="Unassembled WGS sequence"/>
</dbReference>
<accession>A0A183QYJ4</accession>
<reference evidence="3" key="2">
    <citation type="submission" date="2023-11" db="UniProtKB">
        <authorList>
            <consortium name="WormBaseParasite"/>
        </authorList>
    </citation>
    <scope>IDENTIFICATION</scope>
</reference>
<dbReference type="WBParaSite" id="SRDH1_84560.1">
    <property type="protein sequence ID" value="SRDH1_84560.1"/>
    <property type="gene ID" value="SRDH1_84560"/>
</dbReference>
<evidence type="ECO:0000313" key="2">
    <source>
        <dbReference type="Proteomes" id="UP000050792"/>
    </source>
</evidence>
<proteinExistence type="predicted"/>
<evidence type="ECO:0000313" key="3">
    <source>
        <dbReference type="WBParaSite" id="SRDH1_84560.1"/>
    </source>
</evidence>
<evidence type="ECO:0000256" key="1">
    <source>
        <dbReference type="SAM" id="MobiDB-lite"/>
    </source>
</evidence>
<protein>
    <submittedName>
        <fullName evidence="3">BLOC-1-related complex subunit 5</fullName>
    </submittedName>
</protein>
<name>A0A183QYJ4_9TREM</name>
<organism evidence="2 3">
    <name type="scientific">Schistosoma rodhaini</name>
    <dbReference type="NCBI Taxonomy" id="6188"/>
    <lineage>
        <taxon>Eukaryota</taxon>
        <taxon>Metazoa</taxon>
        <taxon>Spiralia</taxon>
        <taxon>Lophotrochozoa</taxon>
        <taxon>Platyhelminthes</taxon>
        <taxon>Trematoda</taxon>
        <taxon>Digenea</taxon>
        <taxon>Strigeidida</taxon>
        <taxon>Schistosomatoidea</taxon>
        <taxon>Schistosomatidae</taxon>
        <taxon>Schistosoma</taxon>
    </lineage>
</organism>
<keyword evidence="2" id="KW-1185">Reference proteome</keyword>
<dbReference type="AlphaFoldDB" id="A0A183QYJ4"/>